<feature type="domain" description="NACHT" evidence="2">
    <location>
        <begin position="243"/>
        <end position="352"/>
    </location>
</feature>
<keyword evidence="1" id="KW-0677">Repeat</keyword>
<dbReference type="InterPro" id="IPR007111">
    <property type="entry name" value="NACHT_NTPase"/>
</dbReference>
<evidence type="ECO:0000313" key="3">
    <source>
        <dbReference type="EMBL" id="EPE07608.1"/>
    </source>
</evidence>
<dbReference type="Gene3D" id="3.40.50.300">
    <property type="entry name" value="P-loop containing nucleotide triphosphate hydrolases"/>
    <property type="match status" value="1"/>
</dbReference>
<reference evidence="3 4" key="1">
    <citation type="journal article" date="2013" name="BMC Genomics">
        <title>The genome and transcriptome of the pine saprophyte Ophiostoma piceae, and a comparison with the bark beetle-associated pine pathogen Grosmannia clavigera.</title>
        <authorList>
            <person name="Haridas S."/>
            <person name="Wang Y."/>
            <person name="Lim L."/>
            <person name="Massoumi Alamouti S."/>
            <person name="Jackman S."/>
            <person name="Docking R."/>
            <person name="Robertson G."/>
            <person name="Birol I."/>
            <person name="Bohlmann J."/>
            <person name="Breuil C."/>
        </authorList>
    </citation>
    <scope>NUCLEOTIDE SEQUENCE [LARGE SCALE GENOMIC DNA]</scope>
    <source>
        <strain evidence="3 4">UAMH 11346</strain>
    </source>
</reference>
<dbReference type="PROSITE" id="PS50837">
    <property type="entry name" value="NACHT"/>
    <property type="match status" value="1"/>
</dbReference>
<dbReference type="Pfam" id="PF24883">
    <property type="entry name" value="NPHP3_N"/>
    <property type="match status" value="1"/>
</dbReference>
<dbReference type="AlphaFoldDB" id="S3CM65"/>
<name>S3CM65_OPHP1</name>
<dbReference type="Proteomes" id="UP000016923">
    <property type="component" value="Unassembled WGS sequence"/>
</dbReference>
<dbReference type="InterPro" id="IPR027417">
    <property type="entry name" value="P-loop_NTPase"/>
</dbReference>
<dbReference type="InterPro" id="IPR056884">
    <property type="entry name" value="NPHP3-like_N"/>
</dbReference>
<dbReference type="HOGENOM" id="CLU_299366_0_0_1"/>
<dbReference type="SUPFAM" id="SSF52540">
    <property type="entry name" value="P-loop containing nucleoside triphosphate hydrolases"/>
    <property type="match status" value="1"/>
</dbReference>
<accession>S3CM65</accession>
<proteinExistence type="predicted"/>
<evidence type="ECO:0000313" key="4">
    <source>
        <dbReference type="Proteomes" id="UP000016923"/>
    </source>
</evidence>
<dbReference type="STRING" id="1262450.S3CM65"/>
<evidence type="ECO:0000256" key="1">
    <source>
        <dbReference type="ARBA" id="ARBA00022737"/>
    </source>
</evidence>
<organism evidence="3 4">
    <name type="scientific">Ophiostoma piceae (strain UAMH 11346)</name>
    <name type="common">Sap stain fungus</name>
    <dbReference type="NCBI Taxonomy" id="1262450"/>
    <lineage>
        <taxon>Eukaryota</taxon>
        <taxon>Fungi</taxon>
        <taxon>Dikarya</taxon>
        <taxon>Ascomycota</taxon>
        <taxon>Pezizomycotina</taxon>
        <taxon>Sordariomycetes</taxon>
        <taxon>Sordariomycetidae</taxon>
        <taxon>Ophiostomatales</taxon>
        <taxon>Ophiostomataceae</taxon>
        <taxon>Ophiostoma</taxon>
    </lineage>
</organism>
<gene>
    <name evidence="3" type="ORF">F503_00330</name>
</gene>
<dbReference type="OrthoDB" id="194358at2759"/>
<protein>
    <submittedName>
        <fullName evidence="3">Ankyrin repeat protein</fullName>
    </submittedName>
</protein>
<dbReference type="PANTHER" id="PTHR10039">
    <property type="entry name" value="AMELOGENIN"/>
    <property type="match status" value="1"/>
</dbReference>
<keyword evidence="4" id="KW-1185">Reference proteome</keyword>
<dbReference type="VEuPathDB" id="FungiDB:F503_00330"/>
<dbReference type="EMBL" id="KE148150">
    <property type="protein sequence ID" value="EPE07608.1"/>
    <property type="molecule type" value="Genomic_DNA"/>
</dbReference>
<dbReference type="PANTHER" id="PTHR10039:SF16">
    <property type="entry name" value="GPI INOSITOL-DEACYLASE"/>
    <property type="match status" value="1"/>
</dbReference>
<dbReference type="eggNOG" id="ENOG502SKUI">
    <property type="taxonomic scope" value="Eukaryota"/>
</dbReference>
<evidence type="ECO:0000259" key="2">
    <source>
        <dbReference type="PROSITE" id="PS50837"/>
    </source>
</evidence>
<sequence>MTEQEMGTLREEMDEYVDRLPDVYQDAMADHFNSVLLIEDYNAESDIGVILLEVTTLKSLLLNLGSAEKSAGVVAVLWAPDGTIEACQRCLTKLGEMFPPTANPPSTEGTVAKQTHKLITNLKWSWKADKAKKLLQQIQLHKSTITLMMTAGTLTQGQNTQKLMTKMNGRMSYQERREFFRWLQNDKDDSSTTHVKCQDLREEGTCTWILEKEEWARWVSPATCDIDEGKADKVTNEDKGDKRLLWLTGIMGAGKTLLLSFVIDNLVKRFRYNNRVAVVYFYCLYSKHRDEGEPFLRSVLAQLCRKLESIPDTLMRAFQDDTQVHISELLAAISECMTQLDAAYVVVDAVDESSRPTDTYRSVDEKRGSTKIFQALIALAKEARFNRMQIMASSRALLDIEEAFQDIHEKIVMNFDDNSEDIRTFIDTALRAPVFQWWPSALRSYVSIEILYRSKGLFSLATSQINLLKREVAEEGVLEKLASLPQTLLDAYKRVLGTLHIEQQAVVVNALLWIQYYGNEVELPQLKLTFQAPILPSGPRPTRGAHLDSTAIRDLCGCLITVDHEGTVKLAHKSVFEFLLSHLDADNITQAALDHYFIRAVFRFYLTSRGSAGTATSAASRMMSEYFLQRAFKIFIDWSSLCEEIETMSTYVEYLRGRTHSWLASVVAKQAATKPLQGQDAQARQLILLFVFLCLCDTDQHVLLLRCRKQLMFGSLLDSDVVISRQDQQALALDGALRITPGEAANVVHLGSCHHIPRYLSMLSLVHGHHGPCTSSCILHDDMMRPGKSPDMGWGWFIKTAIARLDYSGLKFCLEQCQRDKPPQTLFMQDINLEIKGYGWDNVRNSDMWDLGLASPIDLHSILSNAADFGEDERETWANIRNLLEEHRSILVTDSTTVSLDTQDTQDTYAHARSKLSPKEVVDEAVVLYTSESTAAEPKAAYRKDTLEQYVDRLMGILLEGASQWSQISCRDIDEASESTLTSTVGLKLEAKQEATISVAFS</sequence>